<comment type="caution">
    <text evidence="2">The sequence shown here is derived from an EMBL/GenBank/DDBJ whole genome shotgun (WGS) entry which is preliminary data.</text>
</comment>
<dbReference type="SUPFAM" id="SSF82185">
    <property type="entry name" value="Histone H3 K4-specific methyltransferase SET7/9 N-terminal domain"/>
    <property type="match status" value="2"/>
</dbReference>
<dbReference type="PROSITE" id="PS51257">
    <property type="entry name" value="PROKAR_LIPOPROTEIN"/>
    <property type="match status" value="1"/>
</dbReference>
<dbReference type="InterPro" id="IPR011652">
    <property type="entry name" value="MORN_2"/>
</dbReference>
<dbReference type="Pfam" id="PF07661">
    <property type="entry name" value="MORN_2"/>
    <property type="match status" value="2"/>
</dbReference>
<dbReference type="RefSeq" id="WP_377178530.1">
    <property type="nucleotide sequence ID" value="NZ_JBHTMY010000003.1"/>
</dbReference>
<accession>A0ABW3Y229</accession>
<sequence length="234" mass="26968">MKEKIKIVFSLFFLLISCYPLLAQNEVNKLNKDGEREGVWEKYYDNNRLRYRGTFKNGKEVGTFKYYSAASSEHPVIIKEFDSNSDIADVKFYTEAGVLESEGKMKGKDRIGKWTFYHTDGKSVMSEENYVNGKLEGSYKTFFQDGSPTEIANYKNGLLDGNYKKYAIKGHLIYDFNYKNGKLNGLATYYSRRTGDLIKKGPFKDDERVGTWENYVDGELVSTEQPAIKPKKED</sequence>
<dbReference type="PANTHER" id="PTHR33706:SF1">
    <property type="entry name" value="TPR REPEAT PROTEIN"/>
    <property type="match status" value="1"/>
</dbReference>
<proteinExistence type="predicted"/>
<keyword evidence="3" id="KW-1185">Reference proteome</keyword>
<organism evidence="2 3">
    <name type="scientific">Namhaeicola litoreus</name>
    <dbReference type="NCBI Taxonomy" id="1052145"/>
    <lineage>
        <taxon>Bacteria</taxon>
        <taxon>Pseudomonadati</taxon>
        <taxon>Bacteroidota</taxon>
        <taxon>Flavobacteriia</taxon>
        <taxon>Flavobacteriales</taxon>
        <taxon>Flavobacteriaceae</taxon>
        <taxon>Namhaeicola</taxon>
    </lineage>
</organism>
<feature type="signal peptide" evidence="1">
    <location>
        <begin position="1"/>
        <end position="23"/>
    </location>
</feature>
<feature type="chain" id="PRO_5045811596" evidence="1">
    <location>
        <begin position="24"/>
        <end position="234"/>
    </location>
</feature>
<dbReference type="Gene3D" id="2.20.110.10">
    <property type="entry name" value="Histone H3 K4-specific methyltransferase SET7/9 N-terminal domain"/>
    <property type="match status" value="3"/>
</dbReference>
<dbReference type="Proteomes" id="UP001597201">
    <property type="component" value="Unassembled WGS sequence"/>
</dbReference>
<dbReference type="PANTHER" id="PTHR33706">
    <property type="entry name" value="MORN VARIANT REPEAT PROTEIN"/>
    <property type="match status" value="1"/>
</dbReference>
<dbReference type="EMBL" id="JBHTMY010000003">
    <property type="protein sequence ID" value="MFD1315908.1"/>
    <property type="molecule type" value="Genomic_DNA"/>
</dbReference>
<evidence type="ECO:0000313" key="2">
    <source>
        <dbReference type="EMBL" id="MFD1315908.1"/>
    </source>
</evidence>
<evidence type="ECO:0000256" key="1">
    <source>
        <dbReference type="SAM" id="SignalP"/>
    </source>
</evidence>
<gene>
    <name evidence="2" type="ORF">ACFQ39_09785</name>
</gene>
<evidence type="ECO:0000313" key="3">
    <source>
        <dbReference type="Proteomes" id="UP001597201"/>
    </source>
</evidence>
<reference evidence="3" key="1">
    <citation type="journal article" date="2019" name="Int. J. Syst. Evol. Microbiol.">
        <title>The Global Catalogue of Microorganisms (GCM) 10K type strain sequencing project: providing services to taxonomists for standard genome sequencing and annotation.</title>
        <authorList>
            <consortium name="The Broad Institute Genomics Platform"/>
            <consortium name="The Broad Institute Genome Sequencing Center for Infectious Disease"/>
            <person name="Wu L."/>
            <person name="Ma J."/>
        </authorList>
    </citation>
    <scope>NUCLEOTIDE SEQUENCE [LARGE SCALE GENOMIC DNA]</scope>
    <source>
        <strain evidence="3">CCUG 61485</strain>
    </source>
</reference>
<keyword evidence="1" id="KW-0732">Signal</keyword>
<protein>
    <submittedName>
        <fullName evidence="2">Toxin-antitoxin system YwqK family antitoxin</fullName>
    </submittedName>
</protein>
<name>A0ABW3Y229_9FLAO</name>